<organism evidence="2 3">
    <name type="scientific">Stylonychia lemnae</name>
    <name type="common">Ciliate</name>
    <dbReference type="NCBI Taxonomy" id="5949"/>
    <lineage>
        <taxon>Eukaryota</taxon>
        <taxon>Sar</taxon>
        <taxon>Alveolata</taxon>
        <taxon>Ciliophora</taxon>
        <taxon>Intramacronucleata</taxon>
        <taxon>Spirotrichea</taxon>
        <taxon>Stichotrichia</taxon>
        <taxon>Sporadotrichida</taxon>
        <taxon>Oxytrichidae</taxon>
        <taxon>Stylonychinae</taxon>
        <taxon>Stylonychia</taxon>
    </lineage>
</organism>
<feature type="region of interest" description="Disordered" evidence="1">
    <location>
        <begin position="239"/>
        <end position="261"/>
    </location>
</feature>
<name>A0A078B9M5_STYLE</name>
<feature type="region of interest" description="Disordered" evidence="1">
    <location>
        <begin position="426"/>
        <end position="447"/>
    </location>
</feature>
<dbReference type="EMBL" id="CCKQ01019131">
    <property type="protein sequence ID" value="CDW91139.1"/>
    <property type="molecule type" value="Genomic_DNA"/>
</dbReference>
<feature type="compositionally biased region" description="Basic and acidic residues" evidence="1">
    <location>
        <begin position="239"/>
        <end position="251"/>
    </location>
</feature>
<feature type="compositionally biased region" description="Polar residues" evidence="1">
    <location>
        <begin position="370"/>
        <end position="380"/>
    </location>
</feature>
<feature type="region of interest" description="Disordered" evidence="1">
    <location>
        <begin position="370"/>
        <end position="393"/>
    </location>
</feature>
<dbReference type="AlphaFoldDB" id="A0A078B9M5"/>
<evidence type="ECO:0000313" key="3">
    <source>
        <dbReference type="Proteomes" id="UP000039865"/>
    </source>
</evidence>
<sequence length="447" mass="52022">MNQDSSNLYNNIHFHYISPDEDNDRVYVGGACTNTYNYQSNIFDSLERDNYAFDLEGQPPYYEERAFSPSRGEFILSQFQNNIHSIFPQSSGFSKRDLVRAQGRVDQVDSYLRTDLSECIRTYSQVTHGSGKFNLDSPRSSISRNSNNQSFKNFENSLPDKKLLKQIFKIQKGNRKTLTKRLRKDYFQDDQSSVDRQTCNNGSILSKTLSLQLSTMAYTHQDQESTLNLINQVNFKADNTRKSQQDEDSKKPWISSTPSISNDVRQKMESVGFKSTFEKVLTSLQREEIRHLKSNAFRQRRRELKRELSERQQVKNKNRQEAAKKRVRDNNGKFQERPENLVNQNTQNDCYFRTTHNLIPQSATGCPLNPTFTNRTYSPSSKDDQSKSLRSPSIPLLRRVNSGQRLSPIVQDDQNLKRLLRSKKVRKNSQEVEHVPEHMEYTFTGED</sequence>
<feature type="compositionally biased region" description="Basic and acidic residues" evidence="1">
    <location>
        <begin position="304"/>
        <end position="338"/>
    </location>
</feature>
<gene>
    <name evidence="2" type="primary">Contig16498.g17561</name>
    <name evidence="2" type="ORF">STYLEM_20290</name>
</gene>
<keyword evidence="3" id="KW-1185">Reference proteome</keyword>
<protein>
    <submittedName>
        <fullName evidence="2">Uncharacterized protein</fullName>
    </submittedName>
</protein>
<feature type="compositionally biased region" description="Basic and acidic residues" evidence="1">
    <location>
        <begin position="428"/>
        <end position="440"/>
    </location>
</feature>
<accession>A0A078B9M5</accession>
<evidence type="ECO:0000256" key="1">
    <source>
        <dbReference type="SAM" id="MobiDB-lite"/>
    </source>
</evidence>
<dbReference type="Proteomes" id="UP000039865">
    <property type="component" value="Unassembled WGS sequence"/>
</dbReference>
<feature type="region of interest" description="Disordered" evidence="1">
    <location>
        <begin position="303"/>
        <end position="338"/>
    </location>
</feature>
<dbReference type="InParanoid" id="A0A078B9M5"/>
<reference evidence="2 3" key="1">
    <citation type="submission" date="2014-06" db="EMBL/GenBank/DDBJ databases">
        <authorList>
            <person name="Swart Estienne"/>
        </authorList>
    </citation>
    <scope>NUCLEOTIDE SEQUENCE [LARGE SCALE GENOMIC DNA]</scope>
    <source>
        <strain evidence="2 3">130c</strain>
    </source>
</reference>
<evidence type="ECO:0000313" key="2">
    <source>
        <dbReference type="EMBL" id="CDW91139.1"/>
    </source>
</evidence>
<proteinExistence type="predicted"/>